<evidence type="ECO:0000259" key="1">
    <source>
        <dbReference type="Pfam" id="PF09220"/>
    </source>
</evidence>
<accession>A0A6B9EY01</accession>
<proteinExistence type="predicted"/>
<dbReference type="Gene3D" id="3.90.1840.10">
    <property type="entry name" value="Major capsid protein"/>
    <property type="match status" value="1"/>
</dbReference>
<name>A0A6B9EY01_9VIRU</name>
<organism evidence="2 3">
    <name type="scientific">Cronartium ribicola totivirus 5</name>
    <dbReference type="NCBI Taxonomy" id="2687251"/>
    <lineage>
        <taxon>Viruses</taxon>
        <taxon>Riboviria</taxon>
        <taxon>Orthornavirae</taxon>
        <taxon>Duplornaviricota</taxon>
        <taxon>Chrymotiviricetes</taxon>
        <taxon>Ghabrivirales</taxon>
        <taxon>Alphatotivirineae</taxon>
        <taxon>Orthototiviridae</taxon>
        <taxon>Totivirus</taxon>
        <taxon>Totivirus nijyu</taxon>
    </lineage>
</organism>
<dbReference type="Proteomes" id="UP001180422">
    <property type="component" value="Segment"/>
</dbReference>
<feature type="domain" description="Major coat protein L-A virus" evidence="1">
    <location>
        <begin position="45"/>
        <end position="433"/>
    </location>
</feature>
<dbReference type="InterPro" id="IPR036332">
    <property type="entry name" value="Major_coat_LA-virus_sf"/>
</dbReference>
<protein>
    <submittedName>
        <fullName evidence="2">Putative capsid protein</fullName>
    </submittedName>
</protein>
<reference evidence="2" key="2">
    <citation type="submission" date="2019-05" db="EMBL/GenBank/DDBJ databases">
        <authorList>
            <person name="Liu J.-J."/>
        </authorList>
    </citation>
    <scope>NUCLEOTIDE SEQUENCE</scope>
    <source>
        <strain evidence="2">OR4-2</strain>
    </source>
</reference>
<dbReference type="InterPro" id="IPR015302">
    <property type="entry name" value="Major_coat_LA-virus"/>
</dbReference>
<dbReference type="EMBL" id="MK967422">
    <property type="protein sequence ID" value="QGX74235.1"/>
    <property type="molecule type" value="Genomic_RNA"/>
</dbReference>
<dbReference type="SUPFAM" id="SSF82856">
    <property type="entry name" value="L-A virus major coat protein"/>
    <property type="match status" value="1"/>
</dbReference>
<keyword evidence="3" id="KW-1185">Reference proteome</keyword>
<reference evidence="2" key="1">
    <citation type="journal article" date="2019" name="Virol. J.">
        <title>Characterization of Cronartium ribicola dsRNAs reveals novel members of the family Totiviridae and viral association with fungal virulence.</title>
        <authorList>
            <person name="Liu J.J."/>
            <person name="Xiang Y."/>
            <person name="Sniezko R.A."/>
            <person name="Schoettle A.W."/>
            <person name="Williams H."/>
            <person name="Zamany A."/>
        </authorList>
    </citation>
    <scope>NUCLEOTIDE SEQUENCE</scope>
    <source>
        <strain evidence="2">OR4-2</strain>
    </source>
</reference>
<dbReference type="Pfam" id="PF09220">
    <property type="entry name" value="LA-virus_coat"/>
    <property type="match status" value="1"/>
</dbReference>
<sequence>MDQLMQKLFPTTETAGADFKNEGGVYNTMLRGNFTVDVNGDSGLRPMTMAQTMTYLGRSKVEMCEGPTDVDGLNKNFLTPEGNINFIAVSSALKSHSGLQSQNWSSHVNATEHWPWRDNHVSLLVNMLRFAILAKLAEANVLGGLTGSLPNYDDGHVKVDRNLIFGKDYPLGGAMKWPMHDHDDSIPDAEPLDTYVPAVPWNVLDLRNLTTPEARFVVYMTCRWQRQSRYLLDFDAPKLTNCFHYRHGVKIENTNMWTTGTTELEPLPAVFTSAQAWVAMTKYITLNKLYNQFSTALHLVTTMMTQMVPATVEGHVWLAEPRVIRMPRLNASRARYIFLTEGEASFVSHRALSEWAYLNGSMEKINLMGMIMTQAMQTGLAIRSLRHNAEDQPDDLAATYPDISHPQTFFAAAASEALRVPVPLSGMSDVYVTQDVDGDAMYGERSTVVTVAHKDTLKGYRHRVTGSTTRILVDHLPLAGVPTLLLPLRPMYSNTPFALSGAIKSTDMKKNKNGWAATPYEAWNWAWAARLCGYDIAIRGAGLNDFGGRFYAPNESGWTWPLMAPTGFGGEDMTVISMTPRPNNFIMLPAIHTKSFIGELKYRFSVQTHHVSLPNRMEPSLISDYNGSCGILATTHMRISTPANILKLRGFISRGEQDFQFVNAVQAGVIPDVAEDTAVVDAGGG</sequence>
<evidence type="ECO:0000313" key="2">
    <source>
        <dbReference type="EMBL" id="QGX74235.1"/>
    </source>
</evidence>
<evidence type="ECO:0000313" key="3">
    <source>
        <dbReference type="Proteomes" id="UP001180422"/>
    </source>
</evidence>